<proteinExistence type="inferred from homology"/>
<dbReference type="RefSeq" id="WP_047369163.1">
    <property type="nucleotide sequence ID" value="NZ_CABMNU010000005.1"/>
</dbReference>
<dbReference type="GO" id="GO:0003700">
    <property type="term" value="F:DNA-binding transcription factor activity"/>
    <property type="evidence" value="ECO:0007669"/>
    <property type="project" value="InterPro"/>
</dbReference>
<dbReference type="PANTHER" id="PTHR30537:SF5">
    <property type="entry name" value="HTH-TYPE TRANSCRIPTIONAL ACTIVATOR TTDR-RELATED"/>
    <property type="match status" value="1"/>
</dbReference>
<evidence type="ECO:0000313" key="6">
    <source>
        <dbReference type="EMBL" id="HAT3584911.1"/>
    </source>
</evidence>
<dbReference type="Gene3D" id="3.40.190.290">
    <property type="match status" value="1"/>
</dbReference>
<dbReference type="Pfam" id="PF03466">
    <property type="entry name" value="LysR_substrate"/>
    <property type="match status" value="1"/>
</dbReference>
<organism evidence="6 7">
    <name type="scientific">Kluyvera intermedia</name>
    <name type="common">Enterobacter intermedius</name>
    <dbReference type="NCBI Taxonomy" id="61648"/>
    <lineage>
        <taxon>Bacteria</taxon>
        <taxon>Pseudomonadati</taxon>
        <taxon>Pseudomonadota</taxon>
        <taxon>Gammaproteobacteria</taxon>
        <taxon>Enterobacterales</taxon>
        <taxon>Enterobacteriaceae</taxon>
        <taxon>Kluyvera</taxon>
    </lineage>
</organism>
<keyword evidence="3" id="KW-0238">DNA-binding</keyword>
<reference evidence="6" key="1">
    <citation type="journal article" date="2018" name="Genome Biol.">
        <title>SKESA: strategic k-mer extension for scrupulous assemblies.</title>
        <authorList>
            <person name="Souvorov A."/>
            <person name="Agarwala R."/>
            <person name="Lipman D.J."/>
        </authorList>
    </citation>
    <scope>NUCLEOTIDE SEQUENCE</scope>
    <source>
        <strain evidence="6">CAVp300</strain>
    </source>
</reference>
<evidence type="ECO:0000256" key="2">
    <source>
        <dbReference type="ARBA" id="ARBA00023015"/>
    </source>
</evidence>
<keyword evidence="4" id="KW-0804">Transcription</keyword>
<dbReference type="Gene3D" id="1.10.10.10">
    <property type="entry name" value="Winged helix-like DNA-binding domain superfamily/Winged helix DNA-binding domain"/>
    <property type="match status" value="1"/>
</dbReference>
<dbReference type="GO" id="GO:0009891">
    <property type="term" value="P:positive regulation of biosynthetic process"/>
    <property type="evidence" value="ECO:0007669"/>
    <property type="project" value="UniProtKB-ARBA"/>
</dbReference>
<dbReference type="InterPro" id="IPR005119">
    <property type="entry name" value="LysR_subst-bd"/>
</dbReference>
<dbReference type="InterPro" id="IPR036390">
    <property type="entry name" value="WH_DNA-bd_sf"/>
</dbReference>
<protein>
    <submittedName>
        <fullName evidence="6">LysR family transcriptional regulator</fullName>
    </submittedName>
</protein>
<reference evidence="6" key="2">
    <citation type="submission" date="2020-10" db="EMBL/GenBank/DDBJ databases">
        <authorList>
            <consortium name="NCBI Pathogen Detection Project"/>
        </authorList>
    </citation>
    <scope>NUCLEOTIDE SEQUENCE</scope>
    <source>
        <strain evidence="6">CAVp300</strain>
    </source>
</reference>
<evidence type="ECO:0000313" key="7">
    <source>
        <dbReference type="Proteomes" id="UP000867740"/>
    </source>
</evidence>
<evidence type="ECO:0000256" key="1">
    <source>
        <dbReference type="ARBA" id="ARBA00009437"/>
    </source>
</evidence>
<dbReference type="PANTHER" id="PTHR30537">
    <property type="entry name" value="HTH-TYPE TRANSCRIPTIONAL REGULATOR"/>
    <property type="match status" value="1"/>
</dbReference>
<dbReference type="PROSITE" id="PS50931">
    <property type="entry name" value="HTH_LYSR"/>
    <property type="match status" value="1"/>
</dbReference>
<evidence type="ECO:0000259" key="5">
    <source>
        <dbReference type="PROSITE" id="PS50931"/>
    </source>
</evidence>
<dbReference type="FunFam" id="1.10.10.10:FF:000001">
    <property type="entry name" value="LysR family transcriptional regulator"/>
    <property type="match status" value="1"/>
</dbReference>
<dbReference type="SUPFAM" id="SSF46785">
    <property type="entry name" value="Winged helix' DNA-binding domain"/>
    <property type="match status" value="1"/>
</dbReference>
<evidence type="ECO:0000256" key="3">
    <source>
        <dbReference type="ARBA" id="ARBA00023125"/>
    </source>
</evidence>
<accession>A0A9P3TE21</accession>
<keyword evidence="2" id="KW-0805">Transcription regulation</keyword>
<dbReference type="EMBL" id="DACSUM010000079">
    <property type="protein sequence ID" value="HAT3584911.1"/>
    <property type="molecule type" value="Genomic_DNA"/>
</dbReference>
<dbReference type="InterPro" id="IPR058163">
    <property type="entry name" value="LysR-type_TF_proteobact-type"/>
</dbReference>
<comment type="similarity">
    <text evidence="1">Belongs to the LysR transcriptional regulatory family.</text>
</comment>
<dbReference type="Pfam" id="PF00126">
    <property type="entry name" value="HTH_1"/>
    <property type="match status" value="1"/>
</dbReference>
<gene>
    <name evidence="6" type="ORF">I8531_005318</name>
</gene>
<sequence>MDKLRSMEVFVTVADCGSFTQAAGQLTLSAVMVGKYISALEEQLGTRLVERNTRRQSLTDAGRVYYEEARRVLEQVHMADTSIERLRDTPAGTLRVSASTTFGSCVVAPLTATFLNAYPQVRVELDLSNRRVDLVDEGFDLAIRIGGLHNDDVVAKPLCLYRMVICASPDYLARHGEPHTPDDLQHHRCLSHMVWNANNEWKLPGTDGDMSWRRDPVFRCNDGQALRLAAVAGAGLLLQPEILLTDELANGKLVRVLTDFAPQPRQVWLLYRHQRRPLPKLTRYIAHLLENINAWVELS</sequence>
<dbReference type="Proteomes" id="UP000867740">
    <property type="component" value="Unassembled WGS sequence"/>
</dbReference>
<dbReference type="GO" id="GO:0003677">
    <property type="term" value="F:DNA binding"/>
    <property type="evidence" value="ECO:0007669"/>
    <property type="project" value="UniProtKB-KW"/>
</dbReference>
<dbReference type="SUPFAM" id="SSF53850">
    <property type="entry name" value="Periplasmic binding protein-like II"/>
    <property type="match status" value="1"/>
</dbReference>
<feature type="domain" description="HTH lysR-type" evidence="5">
    <location>
        <begin position="1"/>
        <end position="59"/>
    </location>
</feature>
<evidence type="ECO:0000256" key="4">
    <source>
        <dbReference type="ARBA" id="ARBA00023163"/>
    </source>
</evidence>
<dbReference type="InterPro" id="IPR000847">
    <property type="entry name" value="LysR_HTH_N"/>
</dbReference>
<dbReference type="AlphaFoldDB" id="A0A9P3TE21"/>
<dbReference type="InterPro" id="IPR036388">
    <property type="entry name" value="WH-like_DNA-bd_sf"/>
</dbReference>
<dbReference type="FunFam" id="3.40.190.290:FF:000001">
    <property type="entry name" value="Transcriptional regulator, LysR family"/>
    <property type="match status" value="1"/>
</dbReference>
<comment type="caution">
    <text evidence="6">The sequence shown here is derived from an EMBL/GenBank/DDBJ whole genome shotgun (WGS) entry which is preliminary data.</text>
</comment>
<name>A0A9P3TE21_KLUIN</name>
<dbReference type="CDD" id="cd08477">
    <property type="entry name" value="PBP2_CrgA_like_8"/>
    <property type="match status" value="1"/>
</dbReference>